<dbReference type="AlphaFoldDB" id="A0A7W5VH79"/>
<keyword evidence="2" id="KW-1185">Reference proteome</keyword>
<sequence>MAPYWNHGAGRAADPRPDEIVEASTAVSSTVRRPIGAWAEDSGFSAPREAI</sequence>
<dbReference type="Proteomes" id="UP000579945">
    <property type="component" value="Unassembled WGS sequence"/>
</dbReference>
<evidence type="ECO:0000313" key="2">
    <source>
        <dbReference type="Proteomes" id="UP000579945"/>
    </source>
</evidence>
<organism evidence="1 2">
    <name type="scientific">Nonomuraea dietziae</name>
    <dbReference type="NCBI Taxonomy" id="65515"/>
    <lineage>
        <taxon>Bacteria</taxon>
        <taxon>Bacillati</taxon>
        <taxon>Actinomycetota</taxon>
        <taxon>Actinomycetes</taxon>
        <taxon>Streptosporangiales</taxon>
        <taxon>Streptosporangiaceae</taxon>
        <taxon>Nonomuraea</taxon>
    </lineage>
</organism>
<proteinExistence type="predicted"/>
<accession>A0A7W5VH79</accession>
<dbReference type="GeneID" id="95393597"/>
<comment type="caution">
    <text evidence="1">The sequence shown here is derived from an EMBL/GenBank/DDBJ whole genome shotgun (WGS) entry which is preliminary data.</text>
</comment>
<evidence type="ECO:0000313" key="1">
    <source>
        <dbReference type="EMBL" id="MBB3731509.1"/>
    </source>
</evidence>
<reference evidence="1 2" key="1">
    <citation type="submission" date="2020-08" db="EMBL/GenBank/DDBJ databases">
        <title>Sequencing the genomes of 1000 actinobacteria strains.</title>
        <authorList>
            <person name="Klenk H.-P."/>
        </authorList>
    </citation>
    <scope>NUCLEOTIDE SEQUENCE [LARGE SCALE GENOMIC DNA]</scope>
    <source>
        <strain evidence="1 2">DSM 44320</strain>
    </source>
</reference>
<name>A0A7W5VH79_9ACTN</name>
<dbReference type="RefSeq" id="WP_183657620.1">
    <property type="nucleotide sequence ID" value="NZ_BAAAXX010000031.1"/>
</dbReference>
<protein>
    <submittedName>
        <fullName evidence="1">Uncharacterized protein</fullName>
    </submittedName>
</protein>
<dbReference type="EMBL" id="JACIBV010000001">
    <property type="protein sequence ID" value="MBB3731509.1"/>
    <property type="molecule type" value="Genomic_DNA"/>
</dbReference>
<gene>
    <name evidence="1" type="ORF">FHR33_007369</name>
</gene>